<feature type="compositionally biased region" description="Basic and acidic residues" evidence="6">
    <location>
        <begin position="345"/>
        <end position="355"/>
    </location>
</feature>
<organism evidence="8 9">
    <name type="scientific">Stephania japonica</name>
    <dbReference type="NCBI Taxonomy" id="461633"/>
    <lineage>
        <taxon>Eukaryota</taxon>
        <taxon>Viridiplantae</taxon>
        <taxon>Streptophyta</taxon>
        <taxon>Embryophyta</taxon>
        <taxon>Tracheophyta</taxon>
        <taxon>Spermatophyta</taxon>
        <taxon>Magnoliopsida</taxon>
        <taxon>Ranunculales</taxon>
        <taxon>Menispermaceae</taxon>
        <taxon>Menispermoideae</taxon>
        <taxon>Cissampelideae</taxon>
        <taxon>Stephania</taxon>
    </lineage>
</organism>
<proteinExistence type="predicted"/>
<keyword evidence="2" id="KW-0805">Transcription regulation</keyword>
<evidence type="ECO:0000256" key="2">
    <source>
        <dbReference type="ARBA" id="ARBA00023015"/>
    </source>
</evidence>
<dbReference type="Pfam" id="PF00010">
    <property type="entry name" value="HLH"/>
    <property type="match status" value="1"/>
</dbReference>
<protein>
    <recommendedName>
        <fullName evidence="7">BHLH domain-containing protein</fullName>
    </recommendedName>
</protein>
<accession>A0AAP0EHU6</accession>
<evidence type="ECO:0000256" key="1">
    <source>
        <dbReference type="ARBA" id="ARBA00004123"/>
    </source>
</evidence>
<comment type="caution">
    <text evidence="8">The sequence shown here is derived from an EMBL/GenBank/DDBJ whole genome shotgun (WGS) entry which is preliminary data.</text>
</comment>
<sequence>METIRPGKGVEDNEDDDDEEFAPKKDGCSSQEEFTGKGDRKSGDQKASLSRSKHSVTEQRRRSKINDRFQILRDLLPQSDQKRDKASFLLEVIEYVRFLQEKVNKYEASYQGWNQEPTKLMPWRNTHGPGHTMMDHSRIIKDPGSGFMLTSKFNDNNIAVTPSTLANAQNSIESDPSMSVAYKSMDAQLDLANKAVSMPISVQPNVFTASGRSEVLAQPLHGSVSDGDNMSSEHQAKLYESYPCTMECQTNDALNEREEMAVEGGTISITSTYSQGLLNNLTHALQSSGVDLSQACISVQIDLGKRAIDKLTSTTSNVKDHGDPSTSNRVLGNSRVTSSSEDSEQAEKRLKTGGT</sequence>
<evidence type="ECO:0000313" key="8">
    <source>
        <dbReference type="EMBL" id="KAK9090768.1"/>
    </source>
</evidence>
<evidence type="ECO:0000259" key="7">
    <source>
        <dbReference type="PROSITE" id="PS50888"/>
    </source>
</evidence>
<feature type="region of interest" description="Disordered" evidence="6">
    <location>
        <begin position="314"/>
        <end position="355"/>
    </location>
</feature>
<dbReference type="GO" id="GO:0003677">
    <property type="term" value="F:DNA binding"/>
    <property type="evidence" value="ECO:0007669"/>
    <property type="project" value="UniProtKB-KW"/>
</dbReference>
<name>A0AAP0EHU6_9MAGN</name>
<dbReference type="SMART" id="SM00353">
    <property type="entry name" value="HLH"/>
    <property type="match status" value="1"/>
</dbReference>
<dbReference type="SUPFAM" id="SSF47459">
    <property type="entry name" value="HLH, helix-loop-helix DNA-binding domain"/>
    <property type="match status" value="1"/>
</dbReference>
<keyword evidence="3" id="KW-0238">DNA-binding</keyword>
<feature type="domain" description="BHLH" evidence="7">
    <location>
        <begin position="49"/>
        <end position="99"/>
    </location>
</feature>
<evidence type="ECO:0000313" key="9">
    <source>
        <dbReference type="Proteomes" id="UP001417504"/>
    </source>
</evidence>
<dbReference type="CDD" id="cd11453">
    <property type="entry name" value="bHLH_AtBIM_like"/>
    <property type="match status" value="1"/>
</dbReference>
<dbReference type="InterPro" id="IPR044295">
    <property type="entry name" value="BIM1/2/3"/>
</dbReference>
<dbReference type="GO" id="GO:0003700">
    <property type="term" value="F:DNA-binding transcription factor activity"/>
    <property type="evidence" value="ECO:0007669"/>
    <property type="project" value="InterPro"/>
</dbReference>
<dbReference type="Proteomes" id="UP001417504">
    <property type="component" value="Unassembled WGS sequence"/>
</dbReference>
<evidence type="ECO:0000256" key="6">
    <source>
        <dbReference type="SAM" id="MobiDB-lite"/>
    </source>
</evidence>
<dbReference type="AlphaFoldDB" id="A0AAP0EHU6"/>
<keyword evidence="5" id="KW-0539">Nucleus</keyword>
<dbReference type="Gene3D" id="4.10.280.10">
    <property type="entry name" value="Helix-loop-helix DNA-binding domain"/>
    <property type="match status" value="1"/>
</dbReference>
<dbReference type="PANTHER" id="PTHR46412:SF6">
    <property type="entry name" value="TRANSCRIPTION FACTOR BIM2"/>
    <property type="match status" value="1"/>
</dbReference>
<dbReference type="GO" id="GO:0005634">
    <property type="term" value="C:nucleus"/>
    <property type="evidence" value="ECO:0007669"/>
    <property type="project" value="UniProtKB-SubCell"/>
</dbReference>
<feature type="region of interest" description="Disordered" evidence="6">
    <location>
        <begin position="1"/>
        <end position="62"/>
    </location>
</feature>
<evidence type="ECO:0000256" key="5">
    <source>
        <dbReference type="ARBA" id="ARBA00023242"/>
    </source>
</evidence>
<dbReference type="GO" id="GO:0046983">
    <property type="term" value="F:protein dimerization activity"/>
    <property type="evidence" value="ECO:0007669"/>
    <property type="project" value="InterPro"/>
</dbReference>
<keyword evidence="9" id="KW-1185">Reference proteome</keyword>
<evidence type="ECO:0000256" key="4">
    <source>
        <dbReference type="ARBA" id="ARBA00023163"/>
    </source>
</evidence>
<feature type="compositionally biased region" description="Basic and acidic residues" evidence="6">
    <location>
        <begin position="34"/>
        <end position="44"/>
    </location>
</feature>
<dbReference type="FunFam" id="4.10.280.10:FF:000093">
    <property type="entry name" value="BHLH domain class transcription factor"/>
    <property type="match status" value="1"/>
</dbReference>
<dbReference type="InterPro" id="IPR036638">
    <property type="entry name" value="HLH_DNA-bd_sf"/>
</dbReference>
<keyword evidence="4" id="KW-0804">Transcription</keyword>
<feature type="compositionally biased region" description="Polar residues" evidence="6">
    <location>
        <begin position="324"/>
        <end position="340"/>
    </location>
</feature>
<dbReference type="PANTHER" id="PTHR46412">
    <property type="entry name" value="BES1-INTERACTING MYC-LIKE PROTEIN"/>
    <property type="match status" value="1"/>
</dbReference>
<evidence type="ECO:0000256" key="3">
    <source>
        <dbReference type="ARBA" id="ARBA00023125"/>
    </source>
</evidence>
<dbReference type="InterPro" id="IPR011598">
    <property type="entry name" value="bHLH_dom"/>
</dbReference>
<gene>
    <name evidence="8" type="ORF">Sjap_023945</name>
</gene>
<reference evidence="8 9" key="1">
    <citation type="submission" date="2024-01" db="EMBL/GenBank/DDBJ databases">
        <title>Genome assemblies of Stephania.</title>
        <authorList>
            <person name="Yang L."/>
        </authorList>
    </citation>
    <scope>NUCLEOTIDE SEQUENCE [LARGE SCALE GENOMIC DNA]</scope>
    <source>
        <strain evidence="8">QJT</strain>
        <tissue evidence="8">Leaf</tissue>
    </source>
</reference>
<dbReference type="PROSITE" id="PS50888">
    <property type="entry name" value="BHLH"/>
    <property type="match status" value="1"/>
</dbReference>
<dbReference type="GO" id="GO:0006351">
    <property type="term" value="P:DNA-templated transcription"/>
    <property type="evidence" value="ECO:0007669"/>
    <property type="project" value="InterPro"/>
</dbReference>
<comment type="subcellular location">
    <subcellularLocation>
        <location evidence="1">Nucleus</location>
    </subcellularLocation>
</comment>
<dbReference type="EMBL" id="JBBNAE010000010">
    <property type="protein sequence ID" value="KAK9090768.1"/>
    <property type="molecule type" value="Genomic_DNA"/>
</dbReference>